<accession>A0A244CVZ9</accession>
<gene>
    <name evidence="6" type="ORF">B1199_00030</name>
</gene>
<keyword evidence="2 5" id="KW-0812">Transmembrane</keyword>
<evidence type="ECO:0000256" key="1">
    <source>
        <dbReference type="ARBA" id="ARBA00004370"/>
    </source>
</evidence>
<proteinExistence type="predicted"/>
<keyword evidence="4 5" id="KW-0472">Membrane</keyword>
<comment type="subcellular location">
    <subcellularLocation>
        <location evidence="1">Membrane</location>
    </subcellularLocation>
</comment>
<keyword evidence="3 5" id="KW-1133">Transmembrane helix</keyword>
<feature type="transmembrane region" description="Helical" evidence="5">
    <location>
        <begin position="64"/>
        <end position="91"/>
    </location>
</feature>
<dbReference type="InterPro" id="IPR001129">
    <property type="entry name" value="Membr-assoc_MAPEG"/>
</dbReference>
<dbReference type="SUPFAM" id="SSF161084">
    <property type="entry name" value="MAPEG domain-like"/>
    <property type="match status" value="1"/>
</dbReference>
<dbReference type="EMBL" id="MWPV01000001">
    <property type="protein sequence ID" value="OUL59761.1"/>
    <property type="molecule type" value="Genomic_DNA"/>
</dbReference>
<organism evidence="6 7">
    <name type="scientific">Pseudoalteromonas ulvae</name>
    <dbReference type="NCBI Taxonomy" id="107327"/>
    <lineage>
        <taxon>Bacteria</taxon>
        <taxon>Pseudomonadati</taxon>
        <taxon>Pseudomonadota</taxon>
        <taxon>Gammaproteobacteria</taxon>
        <taxon>Alteromonadales</taxon>
        <taxon>Pseudoalteromonadaceae</taxon>
        <taxon>Pseudoalteromonas</taxon>
    </lineage>
</organism>
<dbReference type="AlphaFoldDB" id="A0A244CVZ9"/>
<dbReference type="GO" id="GO:0016020">
    <property type="term" value="C:membrane"/>
    <property type="evidence" value="ECO:0007669"/>
    <property type="project" value="UniProtKB-SubCell"/>
</dbReference>
<evidence type="ECO:0000313" key="6">
    <source>
        <dbReference type="EMBL" id="OUL59761.1"/>
    </source>
</evidence>
<sequence>MLYPMFSMVLLTFIVACIAVKARFASVKNKTVRAKFYSLMNGQEVPDIITKTTRNFNNQFEVPVLFYVVCSLYIFWGINSDFALITSWLFVALRIVHSYIHLTYNHVLHRMLTFWFSLLCVMALWINLLLQKI</sequence>
<evidence type="ECO:0000256" key="3">
    <source>
        <dbReference type="ARBA" id="ARBA00022989"/>
    </source>
</evidence>
<dbReference type="Proteomes" id="UP000194841">
    <property type="component" value="Unassembled WGS sequence"/>
</dbReference>
<evidence type="ECO:0000256" key="2">
    <source>
        <dbReference type="ARBA" id="ARBA00022692"/>
    </source>
</evidence>
<name>A0A244CVZ9_PSEDV</name>
<evidence type="ECO:0000313" key="7">
    <source>
        <dbReference type="Proteomes" id="UP000194841"/>
    </source>
</evidence>
<evidence type="ECO:0008006" key="8">
    <source>
        <dbReference type="Google" id="ProtNLM"/>
    </source>
</evidence>
<dbReference type="OrthoDB" id="328594at2"/>
<evidence type="ECO:0000256" key="4">
    <source>
        <dbReference type="ARBA" id="ARBA00023136"/>
    </source>
</evidence>
<dbReference type="Pfam" id="PF01124">
    <property type="entry name" value="MAPEG"/>
    <property type="match status" value="1"/>
</dbReference>
<dbReference type="Gene3D" id="1.20.120.550">
    <property type="entry name" value="Membrane associated eicosanoid/glutathione metabolism-like domain"/>
    <property type="match status" value="1"/>
</dbReference>
<dbReference type="InterPro" id="IPR023352">
    <property type="entry name" value="MAPEG-like_dom_sf"/>
</dbReference>
<keyword evidence="7" id="KW-1185">Reference proteome</keyword>
<reference evidence="6 7" key="1">
    <citation type="submission" date="2017-02" db="EMBL/GenBank/DDBJ databases">
        <title>Pseudoalteromonas ulvae TC14 Genome.</title>
        <authorList>
            <person name="Molmeret M."/>
        </authorList>
    </citation>
    <scope>NUCLEOTIDE SEQUENCE [LARGE SCALE GENOMIC DNA]</scope>
    <source>
        <strain evidence="6">TC14</strain>
    </source>
</reference>
<evidence type="ECO:0000256" key="5">
    <source>
        <dbReference type="SAM" id="Phobius"/>
    </source>
</evidence>
<feature type="transmembrane region" description="Helical" evidence="5">
    <location>
        <begin position="112"/>
        <end position="130"/>
    </location>
</feature>
<comment type="caution">
    <text evidence="6">The sequence shown here is derived from an EMBL/GenBank/DDBJ whole genome shotgun (WGS) entry which is preliminary data.</text>
</comment>
<protein>
    <recommendedName>
        <fullName evidence="8">MAPEG family protein</fullName>
    </recommendedName>
</protein>